<proteinExistence type="predicted"/>
<keyword evidence="1" id="KW-0472">Membrane</keyword>
<name>A0ABP1Q640_9HEXA</name>
<sequence length="107" mass="12146">MTISLNINAAVDQGPGAEVLRCDSTLSTLPFAAVFFLINSEKRIRQKVLFLVQIKSVICVFHNEKFCVPFYYVLYLFILCLNFVAGTQIWKSIHRSSRCNGLLLDDV</sequence>
<evidence type="ECO:0000313" key="3">
    <source>
        <dbReference type="Proteomes" id="UP001642540"/>
    </source>
</evidence>
<dbReference type="EMBL" id="CAXLJM020000024">
    <property type="protein sequence ID" value="CAL8090636.1"/>
    <property type="molecule type" value="Genomic_DNA"/>
</dbReference>
<evidence type="ECO:0000313" key="2">
    <source>
        <dbReference type="EMBL" id="CAL8090636.1"/>
    </source>
</evidence>
<organism evidence="2 3">
    <name type="scientific">Orchesella dallaii</name>
    <dbReference type="NCBI Taxonomy" id="48710"/>
    <lineage>
        <taxon>Eukaryota</taxon>
        <taxon>Metazoa</taxon>
        <taxon>Ecdysozoa</taxon>
        <taxon>Arthropoda</taxon>
        <taxon>Hexapoda</taxon>
        <taxon>Collembola</taxon>
        <taxon>Entomobryomorpha</taxon>
        <taxon>Entomobryoidea</taxon>
        <taxon>Orchesellidae</taxon>
        <taxon>Orchesellinae</taxon>
        <taxon>Orchesella</taxon>
    </lineage>
</organism>
<dbReference type="Proteomes" id="UP001642540">
    <property type="component" value="Unassembled WGS sequence"/>
</dbReference>
<comment type="caution">
    <text evidence="2">The sequence shown here is derived from an EMBL/GenBank/DDBJ whole genome shotgun (WGS) entry which is preliminary data.</text>
</comment>
<gene>
    <name evidence="2" type="ORF">ODALV1_LOCUS7709</name>
</gene>
<keyword evidence="1" id="KW-0812">Transmembrane</keyword>
<feature type="transmembrane region" description="Helical" evidence="1">
    <location>
        <begin position="70"/>
        <end position="90"/>
    </location>
</feature>
<keyword evidence="1" id="KW-1133">Transmembrane helix</keyword>
<keyword evidence="3" id="KW-1185">Reference proteome</keyword>
<reference evidence="2 3" key="1">
    <citation type="submission" date="2024-08" db="EMBL/GenBank/DDBJ databases">
        <authorList>
            <person name="Cucini C."/>
            <person name="Frati F."/>
        </authorList>
    </citation>
    <scope>NUCLEOTIDE SEQUENCE [LARGE SCALE GENOMIC DNA]</scope>
</reference>
<accession>A0ABP1Q640</accession>
<evidence type="ECO:0000256" key="1">
    <source>
        <dbReference type="SAM" id="Phobius"/>
    </source>
</evidence>
<protein>
    <submittedName>
        <fullName evidence="2">Uncharacterized protein</fullName>
    </submittedName>
</protein>